<organism evidence="1 2">
    <name type="scientific">Hoylesella shahii DSM 15611 = JCM 12083</name>
    <dbReference type="NCBI Taxonomy" id="1122991"/>
    <lineage>
        <taxon>Bacteria</taxon>
        <taxon>Pseudomonadati</taxon>
        <taxon>Bacteroidota</taxon>
        <taxon>Bacteroidia</taxon>
        <taxon>Bacteroidales</taxon>
        <taxon>Prevotellaceae</taxon>
        <taxon>Hoylesella</taxon>
    </lineage>
</organism>
<dbReference type="OrthoDB" id="1148709at2"/>
<dbReference type="GeneID" id="84898635"/>
<evidence type="ECO:0000313" key="1">
    <source>
        <dbReference type="EMBL" id="PXX22945.1"/>
    </source>
</evidence>
<comment type="caution">
    <text evidence="1">The sequence shown here is derived from an EMBL/GenBank/DDBJ whole genome shotgun (WGS) entry which is preliminary data.</text>
</comment>
<gene>
    <name evidence="1" type="ORF">EJ73_00926</name>
</gene>
<dbReference type="Proteomes" id="UP000248314">
    <property type="component" value="Unassembled WGS sequence"/>
</dbReference>
<name>A0A318HWG2_9BACT</name>
<dbReference type="Gene3D" id="3.20.10.10">
    <property type="entry name" value="D-amino Acid Aminotransferase, subunit A, domain 2"/>
    <property type="match status" value="1"/>
</dbReference>
<keyword evidence="2" id="KW-1185">Reference proteome</keyword>
<reference evidence="1 2" key="1">
    <citation type="submission" date="2018-05" db="EMBL/GenBank/DDBJ databases">
        <title>Genomic Encyclopedia of Type Strains, Phase I: the one thousand microbial genomes (KMG-I) project.</title>
        <authorList>
            <person name="Kyrpides N."/>
        </authorList>
    </citation>
    <scope>NUCLEOTIDE SEQUENCE [LARGE SCALE GENOMIC DNA]</scope>
    <source>
        <strain evidence="1 2">DSM 15611</strain>
    </source>
</reference>
<sequence>MHQFVETIRIEGGKPINLPLHQARMDATRAHFAPLVAPLDLQKWLEASPLSNERIKARVVYDVNGVRETSFEPYRKRDIQSLQLVEDNHIDYHFKSTNRQQLNHLLTLRKDCDEVLIVKGGLITDTSFTNVAFYDGQQWLTPAQPLLNGTMRQWLLQHNKIKEAHISPASISSFQRIMLFNAMIDAHELELPIANISSF</sequence>
<dbReference type="InterPro" id="IPR043131">
    <property type="entry name" value="BCAT-like_N"/>
</dbReference>
<dbReference type="InterPro" id="IPR036038">
    <property type="entry name" value="Aminotransferase-like"/>
</dbReference>
<dbReference type="GO" id="GO:0016829">
    <property type="term" value="F:lyase activity"/>
    <property type="evidence" value="ECO:0007669"/>
    <property type="project" value="UniProtKB-KW"/>
</dbReference>
<dbReference type="InterPro" id="IPR043132">
    <property type="entry name" value="BCAT-like_C"/>
</dbReference>
<protein>
    <submittedName>
        <fullName evidence="1">4-amino-4-deoxychorismate lyase</fullName>
    </submittedName>
</protein>
<dbReference type="RefSeq" id="WP_025815481.1">
    <property type="nucleotide sequence ID" value="NZ_QJJX01000008.1"/>
</dbReference>
<keyword evidence="1" id="KW-0456">Lyase</keyword>
<dbReference type="Gene3D" id="3.30.470.10">
    <property type="match status" value="1"/>
</dbReference>
<dbReference type="Pfam" id="PF01063">
    <property type="entry name" value="Aminotran_4"/>
    <property type="match status" value="1"/>
</dbReference>
<dbReference type="SUPFAM" id="SSF56752">
    <property type="entry name" value="D-aminoacid aminotransferase-like PLP-dependent enzymes"/>
    <property type="match status" value="1"/>
</dbReference>
<proteinExistence type="predicted"/>
<dbReference type="STRING" id="1122991.GCA_000613445_02764"/>
<accession>A0A318HWG2</accession>
<dbReference type="AlphaFoldDB" id="A0A318HWG2"/>
<evidence type="ECO:0000313" key="2">
    <source>
        <dbReference type="Proteomes" id="UP000248314"/>
    </source>
</evidence>
<dbReference type="InterPro" id="IPR001544">
    <property type="entry name" value="Aminotrans_IV"/>
</dbReference>
<dbReference type="EMBL" id="QJJX01000008">
    <property type="protein sequence ID" value="PXX22945.1"/>
    <property type="molecule type" value="Genomic_DNA"/>
</dbReference>